<organism evidence="1 2">
    <name type="scientific">Hungatella hathewayi</name>
    <dbReference type="NCBI Taxonomy" id="154046"/>
    <lineage>
        <taxon>Bacteria</taxon>
        <taxon>Bacillati</taxon>
        <taxon>Bacillota</taxon>
        <taxon>Clostridia</taxon>
        <taxon>Lachnospirales</taxon>
        <taxon>Lachnospiraceae</taxon>
        <taxon>Hungatella</taxon>
    </lineage>
</organism>
<dbReference type="EMBL" id="CYZE01000001">
    <property type="protein sequence ID" value="CUN65456.1"/>
    <property type="molecule type" value="Genomic_DNA"/>
</dbReference>
<reference evidence="1 2" key="1">
    <citation type="submission" date="2015-09" db="EMBL/GenBank/DDBJ databases">
        <authorList>
            <consortium name="Pathogen Informatics"/>
        </authorList>
    </citation>
    <scope>NUCLEOTIDE SEQUENCE [LARGE SCALE GENOMIC DNA]</scope>
    <source>
        <strain evidence="1 2">2789STDY5608850</strain>
    </source>
</reference>
<accession>A0A173YQH0</accession>
<proteinExistence type="predicted"/>
<dbReference type="AlphaFoldDB" id="A0A173YQH0"/>
<sequence length="119" mass="14012">MSYIAKITESIHYEVYKEYEAVLLKIKSSERIVIIGDFYGDVEKVIISPKEEYCIMAGCGVIVYYLKEPFAPYDYKKKTGQWKEWYRTGDIWIESVMLDRNNHLVVKMENGNISKIKLI</sequence>
<dbReference type="Proteomes" id="UP000095651">
    <property type="component" value="Unassembled WGS sequence"/>
</dbReference>
<evidence type="ECO:0000313" key="1">
    <source>
        <dbReference type="EMBL" id="CUN65456.1"/>
    </source>
</evidence>
<protein>
    <submittedName>
        <fullName evidence="1">Uncharacterized protein</fullName>
    </submittedName>
</protein>
<gene>
    <name evidence="1" type="ORF">ERS852407_00819</name>
</gene>
<dbReference type="RefSeq" id="WP_055653083.1">
    <property type="nucleotide sequence ID" value="NZ_CABIXC010000001.1"/>
</dbReference>
<name>A0A173YQH0_9FIRM</name>
<evidence type="ECO:0000313" key="2">
    <source>
        <dbReference type="Proteomes" id="UP000095651"/>
    </source>
</evidence>